<evidence type="ECO:0000313" key="3">
    <source>
        <dbReference type="RefSeq" id="XP_042609924.1"/>
    </source>
</evidence>
<gene>
    <name evidence="3" type="primary">LOC109103868</name>
</gene>
<dbReference type="InterPro" id="IPR032071">
    <property type="entry name" value="DUF4806"/>
</dbReference>
<dbReference type="Proteomes" id="UP001155660">
    <property type="component" value="Unplaced"/>
</dbReference>
<sequence length="401" mass="46481">MFYIVEFIETQEVEVVPALWVKDEICQWPAQYRPDDLGKAIRSEEQPGHMWDTYHVRILYTAATYKAARLKLPQAETHTDLQTAEEEDADENPKKKRKRLPNIRFESDSDDEDMVKQTRALPPAPKIKGPNFDIQSAIKRRVQKPEPHKQMTSPEPRWSMTSLESRWSETSLESRRSAISPEPNRSMTSSEPQLQDESQRQPGTTLSGFAPLLHRLLTNQEMMMDQLKVILKTMQKMGEPARGQEPLERDILPLKDPTSLLGLEKRLREEADLKNKMITALSVIGGVDIKDSVWRVMKHCFTNSLAKQLNWRGINGKTAFHRLQLKDVITGTVRNSRLTATATDQEIEFYIKKWLHLACDRDGGRREREKRRSVRDTCKSVTLCFYYICNNLYYTMVCLNT</sequence>
<dbReference type="Pfam" id="PF16064">
    <property type="entry name" value="DUF4806"/>
    <property type="match status" value="1"/>
</dbReference>
<organism evidence="3">
    <name type="scientific">Cyprinus carpio</name>
    <name type="common">Common carp</name>
    <dbReference type="NCBI Taxonomy" id="7962"/>
    <lineage>
        <taxon>Eukaryota</taxon>
        <taxon>Metazoa</taxon>
        <taxon>Chordata</taxon>
        <taxon>Craniata</taxon>
        <taxon>Vertebrata</taxon>
        <taxon>Euteleostomi</taxon>
        <taxon>Actinopterygii</taxon>
        <taxon>Neopterygii</taxon>
        <taxon>Teleostei</taxon>
        <taxon>Ostariophysi</taxon>
        <taxon>Cypriniformes</taxon>
        <taxon>Cyprinidae</taxon>
        <taxon>Cyprininae</taxon>
        <taxon>Cyprinus</taxon>
    </lineage>
</organism>
<dbReference type="RefSeq" id="XP_042609924.1">
    <property type="nucleotide sequence ID" value="XM_042753990.1"/>
</dbReference>
<accession>A0A9R0ASR9</accession>
<dbReference type="GeneID" id="109103868"/>
<dbReference type="PANTHER" id="PTHR34153:SF2">
    <property type="entry name" value="SI:CH211-262H13.3-RELATED"/>
    <property type="match status" value="1"/>
</dbReference>
<proteinExistence type="predicted"/>
<reference evidence="3" key="1">
    <citation type="submission" date="2025-08" db="UniProtKB">
        <authorList>
            <consortium name="RefSeq"/>
        </authorList>
    </citation>
    <scope>IDENTIFICATION</scope>
    <source>
        <tissue evidence="3">Muscle</tissue>
    </source>
</reference>
<protein>
    <submittedName>
        <fullName evidence="3">Uncharacterized protein LOC109103868 isoform X2</fullName>
    </submittedName>
</protein>
<dbReference type="AlphaFoldDB" id="A0A9R0ASR9"/>
<feature type="compositionally biased region" description="Polar residues" evidence="1">
    <location>
        <begin position="159"/>
        <end position="171"/>
    </location>
</feature>
<feature type="domain" description="DUF4806" evidence="2">
    <location>
        <begin position="250"/>
        <end position="323"/>
    </location>
</feature>
<name>A0A9R0ASR9_CYPCA</name>
<evidence type="ECO:0000256" key="1">
    <source>
        <dbReference type="SAM" id="MobiDB-lite"/>
    </source>
</evidence>
<evidence type="ECO:0000259" key="2">
    <source>
        <dbReference type="Pfam" id="PF16064"/>
    </source>
</evidence>
<feature type="region of interest" description="Disordered" evidence="1">
    <location>
        <begin position="76"/>
        <end position="207"/>
    </location>
</feature>
<dbReference type="PANTHER" id="PTHR34153">
    <property type="entry name" value="SI:CH211-262H13.3-RELATED-RELATED"/>
    <property type="match status" value="1"/>
</dbReference>
<feature type="compositionally biased region" description="Polar residues" evidence="1">
    <location>
        <begin position="183"/>
        <end position="207"/>
    </location>
</feature>